<dbReference type="InterPro" id="IPR048020">
    <property type="entry name" value="Transpos_IS3"/>
</dbReference>
<dbReference type="NCBIfam" id="NF033516">
    <property type="entry name" value="transpos_IS3"/>
    <property type="match status" value="1"/>
</dbReference>
<organism evidence="3 4">
    <name type="scientific">Lutispora thermophila DSM 19022</name>
    <dbReference type="NCBI Taxonomy" id="1122184"/>
    <lineage>
        <taxon>Bacteria</taxon>
        <taxon>Bacillati</taxon>
        <taxon>Bacillota</taxon>
        <taxon>Clostridia</taxon>
        <taxon>Lutisporales</taxon>
        <taxon>Lutisporaceae</taxon>
        <taxon>Lutispora</taxon>
    </lineage>
</organism>
<gene>
    <name evidence="3" type="ORF">SAMN02745176_02136</name>
</gene>
<evidence type="ECO:0000259" key="2">
    <source>
        <dbReference type="PROSITE" id="PS50994"/>
    </source>
</evidence>
<dbReference type="SUPFAM" id="SSF53098">
    <property type="entry name" value="Ribonuclease H-like"/>
    <property type="match status" value="1"/>
</dbReference>
<name>A0A1M6FWH7_9FIRM</name>
<dbReference type="Gene3D" id="3.30.420.10">
    <property type="entry name" value="Ribonuclease H-like superfamily/Ribonuclease H"/>
    <property type="match status" value="1"/>
</dbReference>
<dbReference type="STRING" id="1122184.SAMN02745176_02136"/>
<dbReference type="PROSITE" id="PS50994">
    <property type="entry name" value="INTEGRASE"/>
    <property type="match status" value="1"/>
</dbReference>
<dbReference type="AlphaFoldDB" id="A0A1M6FWH7"/>
<evidence type="ECO:0000313" key="4">
    <source>
        <dbReference type="Proteomes" id="UP000184442"/>
    </source>
</evidence>
<keyword evidence="4" id="KW-1185">Reference proteome</keyword>
<dbReference type="InterPro" id="IPR001584">
    <property type="entry name" value="Integrase_cat-core"/>
</dbReference>
<reference evidence="3 4" key="1">
    <citation type="submission" date="2016-11" db="EMBL/GenBank/DDBJ databases">
        <authorList>
            <person name="Jaros S."/>
            <person name="Januszkiewicz K."/>
            <person name="Wedrychowicz H."/>
        </authorList>
    </citation>
    <scope>NUCLEOTIDE SEQUENCE [LARGE SCALE GENOMIC DNA]</scope>
    <source>
        <strain evidence="3 4">DSM 19022</strain>
    </source>
</reference>
<feature type="domain" description="Integrase catalytic" evidence="2">
    <location>
        <begin position="105"/>
        <end position="242"/>
    </location>
</feature>
<dbReference type="PANTHER" id="PTHR46889:SF4">
    <property type="entry name" value="TRANSPOSASE INSO FOR INSERTION SEQUENCE ELEMENT IS911B-RELATED"/>
    <property type="match status" value="1"/>
</dbReference>
<dbReference type="InterPro" id="IPR012337">
    <property type="entry name" value="RNaseH-like_sf"/>
</dbReference>
<dbReference type="InterPro" id="IPR036397">
    <property type="entry name" value="RNaseH_sf"/>
</dbReference>
<dbReference type="Pfam" id="PF00665">
    <property type="entry name" value="rve"/>
    <property type="match status" value="1"/>
</dbReference>
<dbReference type="Proteomes" id="UP000184442">
    <property type="component" value="Unassembled WGS sequence"/>
</dbReference>
<proteinExistence type="predicted"/>
<dbReference type="EMBL" id="FQZS01000013">
    <property type="protein sequence ID" value="SHJ02024.1"/>
    <property type="molecule type" value="Genomic_DNA"/>
</dbReference>
<dbReference type="GO" id="GO:0015074">
    <property type="term" value="P:DNA integration"/>
    <property type="evidence" value="ECO:0007669"/>
    <property type="project" value="InterPro"/>
</dbReference>
<dbReference type="Pfam" id="PF13333">
    <property type="entry name" value="rve_2"/>
    <property type="match status" value="1"/>
</dbReference>
<evidence type="ECO:0000256" key="1">
    <source>
        <dbReference type="ARBA" id="ARBA00002286"/>
    </source>
</evidence>
<protein>
    <submittedName>
        <fullName evidence="3">Transposase InsO and inactivated derivatives</fullName>
    </submittedName>
</protein>
<comment type="function">
    <text evidence="1">Involved in the transposition of the insertion sequence.</text>
</comment>
<dbReference type="InterPro" id="IPR025948">
    <property type="entry name" value="HTH-like_dom"/>
</dbReference>
<accession>A0A1M6FWH7</accession>
<sequence length="242" mass="28059">MCQVLEVSRSGYYAWLKRPKSNRKQLNEELVERIKKVFNQSRQTYGSPRITYALKSQGISCIKNRVARLMKENNISPKTKRKFKATTNSKHNYPVDDNILNRNFNPTSPNQAWVADITYIPTDEGWLYLAAVVDLFNRKVVGWAMDSTMTKELVINALKQAIGRYNPPVGIIHHSDRGTQYASYEYQELLKKHGFISSMSRKVNCYDNACMESFFGTLKTELIYLTRFKTRAEARLAVFDYI</sequence>
<dbReference type="Pfam" id="PF13276">
    <property type="entry name" value="HTH_21"/>
    <property type="match status" value="1"/>
</dbReference>
<dbReference type="InterPro" id="IPR050900">
    <property type="entry name" value="Transposase_IS3/IS150/IS904"/>
</dbReference>
<dbReference type="GO" id="GO:0003676">
    <property type="term" value="F:nucleic acid binding"/>
    <property type="evidence" value="ECO:0007669"/>
    <property type="project" value="InterPro"/>
</dbReference>
<evidence type="ECO:0000313" key="3">
    <source>
        <dbReference type="EMBL" id="SHJ02024.1"/>
    </source>
</evidence>
<dbReference type="PANTHER" id="PTHR46889">
    <property type="entry name" value="TRANSPOSASE INSF FOR INSERTION SEQUENCE IS3B-RELATED"/>
    <property type="match status" value="1"/>
</dbReference>